<accession>A1WM28</accession>
<dbReference type="eggNOG" id="ENOG5032V3C">
    <property type="taxonomic scope" value="Bacteria"/>
</dbReference>
<dbReference type="KEGG" id="vei:Veis_2950"/>
<reference evidence="3" key="1">
    <citation type="submission" date="2006-12" db="EMBL/GenBank/DDBJ databases">
        <title>Complete sequence of chromosome 1 of Verminephrobacter eiseniae EF01-2.</title>
        <authorList>
            <person name="Copeland A."/>
            <person name="Lucas S."/>
            <person name="Lapidus A."/>
            <person name="Barry K."/>
            <person name="Detter J.C."/>
            <person name="Glavina del Rio T."/>
            <person name="Dalin E."/>
            <person name="Tice H."/>
            <person name="Pitluck S."/>
            <person name="Chertkov O."/>
            <person name="Brettin T."/>
            <person name="Bruce D."/>
            <person name="Han C."/>
            <person name="Tapia R."/>
            <person name="Gilna P."/>
            <person name="Schmutz J."/>
            <person name="Larimer F."/>
            <person name="Land M."/>
            <person name="Hauser L."/>
            <person name="Kyrpides N."/>
            <person name="Kim E."/>
            <person name="Stahl D."/>
            <person name="Richardson P."/>
        </authorList>
    </citation>
    <scope>NUCLEOTIDE SEQUENCE [LARGE SCALE GENOMIC DNA]</scope>
    <source>
        <strain evidence="3">EF01-2</strain>
    </source>
</reference>
<sequence>MMNKWFTLAEYAHAAYGDEADIIWRGCVLRVPSVSPPDPTWYPDPVMGFIVVEAMPFGAEPHGVSGLLVASGHKAGLVHVIFPKESLPKGYVYGLSTAWLIANWKKWVYPRGNAESVLIREPETLLRMPAVKSQRWKTSSRQNRPHTMSNWRTLTTYGSDVVKRGCILRVPSASPPEQEWDDSVDVFTWYPDPVIDFIVVDADSFEGRSGLLVASGHKAGVVYVIFPKESIPEGDARGLSTAWLIANWKKWVYPWGSAESVLVRESETILRMPVTRSQRRP</sequence>
<name>A1WM28_VEREI</name>
<proteinExistence type="predicted"/>
<evidence type="ECO:0000313" key="2">
    <source>
        <dbReference type="EMBL" id="ABM58685.1"/>
    </source>
</evidence>
<dbReference type="Pfam" id="PF15572">
    <property type="entry name" value="Imm45"/>
    <property type="match status" value="2"/>
</dbReference>
<organism evidence="2 3">
    <name type="scientific">Verminephrobacter eiseniae (strain EF01-2)</name>
    <dbReference type="NCBI Taxonomy" id="391735"/>
    <lineage>
        <taxon>Bacteria</taxon>
        <taxon>Pseudomonadati</taxon>
        <taxon>Pseudomonadota</taxon>
        <taxon>Betaproteobacteria</taxon>
        <taxon>Burkholderiales</taxon>
        <taxon>Comamonadaceae</taxon>
        <taxon>Verminephrobacter</taxon>
    </lineage>
</organism>
<dbReference type="Proteomes" id="UP000000374">
    <property type="component" value="Chromosome"/>
</dbReference>
<dbReference type="AlphaFoldDB" id="A1WM28"/>
<feature type="domain" description="Immunity protein 45" evidence="1">
    <location>
        <begin position="19"/>
        <end position="119"/>
    </location>
</feature>
<keyword evidence="3" id="KW-1185">Reference proteome</keyword>
<dbReference type="STRING" id="391735.Veis_2950"/>
<evidence type="ECO:0000259" key="1">
    <source>
        <dbReference type="Pfam" id="PF15572"/>
    </source>
</evidence>
<dbReference type="HOGENOM" id="CLU_990263_0_0_4"/>
<evidence type="ECO:0000313" key="3">
    <source>
        <dbReference type="Proteomes" id="UP000000374"/>
    </source>
</evidence>
<gene>
    <name evidence="2" type="ordered locus">Veis_2950</name>
</gene>
<protein>
    <recommendedName>
        <fullName evidence="1">Immunity protein 45 domain-containing protein</fullName>
    </recommendedName>
</protein>
<dbReference type="EMBL" id="CP000542">
    <property type="protein sequence ID" value="ABM58685.1"/>
    <property type="molecule type" value="Genomic_DNA"/>
</dbReference>
<dbReference type="InterPro" id="IPR029077">
    <property type="entry name" value="Imm45"/>
</dbReference>
<feature type="domain" description="Immunity protein 45" evidence="1">
    <location>
        <begin position="154"/>
        <end position="263"/>
    </location>
</feature>
<dbReference type="OrthoDB" id="1149257at2"/>